<protein>
    <submittedName>
        <fullName evidence="1">Uncharacterized protein</fullName>
    </submittedName>
</protein>
<dbReference type="STRING" id="572036.SAMN05661099_1602"/>
<dbReference type="Proteomes" id="UP000189981">
    <property type="component" value="Unassembled WGS sequence"/>
</dbReference>
<keyword evidence="2" id="KW-1185">Reference proteome</keyword>
<name>A0A1T5BKZ4_9SPHI</name>
<organism evidence="1 2">
    <name type="scientific">Daejeonella lutea</name>
    <dbReference type="NCBI Taxonomy" id="572036"/>
    <lineage>
        <taxon>Bacteria</taxon>
        <taxon>Pseudomonadati</taxon>
        <taxon>Bacteroidota</taxon>
        <taxon>Sphingobacteriia</taxon>
        <taxon>Sphingobacteriales</taxon>
        <taxon>Sphingobacteriaceae</taxon>
        <taxon>Daejeonella</taxon>
    </lineage>
</organism>
<dbReference type="EMBL" id="FUYR01000001">
    <property type="protein sequence ID" value="SKB47964.1"/>
    <property type="molecule type" value="Genomic_DNA"/>
</dbReference>
<gene>
    <name evidence="1" type="ORF">SAMN05661099_1602</name>
</gene>
<evidence type="ECO:0000313" key="1">
    <source>
        <dbReference type="EMBL" id="SKB47964.1"/>
    </source>
</evidence>
<dbReference type="AlphaFoldDB" id="A0A1T5BKZ4"/>
<sequence length="47" mass="5480">MFFIGIKASALPRFLQAKSRHADFYDKTKYKGPEGNHECLKTITKYE</sequence>
<accession>A0A1T5BKZ4</accession>
<reference evidence="2" key="1">
    <citation type="submission" date="2017-02" db="EMBL/GenBank/DDBJ databases">
        <authorList>
            <person name="Varghese N."/>
            <person name="Submissions S."/>
        </authorList>
    </citation>
    <scope>NUCLEOTIDE SEQUENCE [LARGE SCALE GENOMIC DNA]</scope>
    <source>
        <strain evidence="2">DSM 22385</strain>
    </source>
</reference>
<proteinExistence type="predicted"/>
<evidence type="ECO:0000313" key="2">
    <source>
        <dbReference type="Proteomes" id="UP000189981"/>
    </source>
</evidence>